<evidence type="ECO:0000256" key="12">
    <source>
        <dbReference type="SAM" id="MobiDB-lite"/>
    </source>
</evidence>
<keyword evidence="4" id="KW-0967">Endosome</keyword>
<dbReference type="GeneID" id="27724146"/>
<name>A0A084G762_PSEDA</name>
<dbReference type="InterPro" id="IPR009851">
    <property type="entry name" value="Mod_r"/>
</dbReference>
<dbReference type="Pfam" id="PF04121">
    <property type="entry name" value="Nup84_Nup100"/>
    <property type="match status" value="1"/>
</dbReference>
<gene>
    <name evidence="14" type="ORF">SAPIO_CDS5074</name>
</gene>
<organism evidence="14 15">
    <name type="scientific">Pseudallescheria apiosperma</name>
    <name type="common">Scedosporium apiospermum</name>
    <dbReference type="NCBI Taxonomy" id="563466"/>
    <lineage>
        <taxon>Eukaryota</taxon>
        <taxon>Fungi</taxon>
        <taxon>Dikarya</taxon>
        <taxon>Ascomycota</taxon>
        <taxon>Pezizomycotina</taxon>
        <taxon>Sordariomycetes</taxon>
        <taxon>Hypocreomycetidae</taxon>
        <taxon>Microascales</taxon>
        <taxon>Microascaceae</taxon>
        <taxon>Scedosporium</taxon>
    </lineage>
</organism>
<keyword evidence="3 10" id="KW-0813">Transport</keyword>
<dbReference type="GO" id="GO:0031965">
    <property type="term" value="C:nuclear membrane"/>
    <property type="evidence" value="ECO:0007669"/>
    <property type="project" value="UniProtKB-SubCell"/>
</dbReference>
<evidence type="ECO:0000256" key="7">
    <source>
        <dbReference type="ARBA" id="ARBA00023010"/>
    </source>
</evidence>
<dbReference type="Pfam" id="PF07200">
    <property type="entry name" value="Mod_r"/>
    <property type="match status" value="1"/>
</dbReference>
<dbReference type="SUPFAM" id="SSF140111">
    <property type="entry name" value="Endosomal sorting complex assembly domain"/>
    <property type="match status" value="1"/>
</dbReference>
<dbReference type="HOGENOM" id="CLU_005882_1_0_1"/>
<evidence type="ECO:0000256" key="4">
    <source>
        <dbReference type="ARBA" id="ARBA00022753"/>
    </source>
</evidence>
<evidence type="ECO:0000256" key="5">
    <source>
        <dbReference type="ARBA" id="ARBA00022816"/>
    </source>
</evidence>
<dbReference type="GO" id="GO:0000813">
    <property type="term" value="C:ESCRT I complex"/>
    <property type="evidence" value="ECO:0007669"/>
    <property type="project" value="UniProtKB-ARBA"/>
</dbReference>
<comment type="function">
    <text evidence="11">Functions as a component of the nuclear pore complex (NPC).</text>
</comment>
<dbReference type="GO" id="GO:0072666">
    <property type="term" value="P:establishment of protein localization to vacuole"/>
    <property type="evidence" value="ECO:0007669"/>
    <property type="project" value="UniProtKB-ARBA"/>
</dbReference>
<dbReference type="GO" id="GO:0006406">
    <property type="term" value="P:mRNA export from nucleus"/>
    <property type="evidence" value="ECO:0007669"/>
    <property type="project" value="TreeGrafter"/>
</dbReference>
<dbReference type="OrthoDB" id="3098at2759"/>
<evidence type="ECO:0000256" key="1">
    <source>
        <dbReference type="ARBA" id="ARBA00004177"/>
    </source>
</evidence>
<comment type="similarity">
    <text evidence="2">Belongs to the VPS37 family.</text>
</comment>
<dbReference type="RefSeq" id="XP_016642973.1">
    <property type="nucleotide sequence ID" value="XM_016787471.1"/>
</dbReference>
<evidence type="ECO:0000256" key="10">
    <source>
        <dbReference type="PROSITE-ProRule" id="PRU00646"/>
    </source>
</evidence>
<reference evidence="14 15" key="1">
    <citation type="journal article" date="2014" name="Genome Announc.">
        <title>Draft genome sequence of the pathogenic fungus Scedosporium apiospermum.</title>
        <authorList>
            <person name="Vandeputte P."/>
            <person name="Ghamrawi S."/>
            <person name="Rechenmann M."/>
            <person name="Iltis A."/>
            <person name="Giraud S."/>
            <person name="Fleury M."/>
            <person name="Thornton C."/>
            <person name="Delhaes L."/>
            <person name="Meyer W."/>
            <person name="Papon N."/>
            <person name="Bouchara J.P."/>
        </authorList>
    </citation>
    <scope>NUCLEOTIDE SEQUENCE [LARGE SCALE GENOMIC DNA]</scope>
    <source>
        <strain evidence="14 15">IHEM 14462</strain>
    </source>
</reference>
<dbReference type="InterPro" id="IPR037202">
    <property type="entry name" value="ESCRT_assembly_dom"/>
</dbReference>
<feature type="region of interest" description="Disordered" evidence="12">
    <location>
        <begin position="942"/>
        <end position="967"/>
    </location>
</feature>
<keyword evidence="15" id="KW-1185">Reference proteome</keyword>
<dbReference type="InterPro" id="IPR007252">
    <property type="entry name" value="Nup84/Nup107"/>
</dbReference>
<evidence type="ECO:0000256" key="3">
    <source>
        <dbReference type="ARBA" id="ARBA00022448"/>
    </source>
</evidence>
<dbReference type="GO" id="GO:0017056">
    <property type="term" value="F:structural constituent of nuclear pore"/>
    <property type="evidence" value="ECO:0007669"/>
    <property type="project" value="UniProtKB-UniRule"/>
</dbReference>
<comment type="similarity">
    <text evidence="11">Belongs to the nucleoporin Nup84/Nup107 family.</text>
</comment>
<comment type="subunit">
    <text evidence="11">Part of the nuclear pore complex (NPC).</text>
</comment>
<protein>
    <recommendedName>
        <fullName evidence="11">Nuclear pore complex protein</fullName>
    </recommendedName>
</protein>
<evidence type="ECO:0000313" key="15">
    <source>
        <dbReference type="Proteomes" id="UP000028545"/>
    </source>
</evidence>
<dbReference type="GO" id="GO:0006606">
    <property type="term" value="P:protein import into nucleus"/>
    <property type="evidence" value="ECO:0007669"/>
    <property type="project" value="TreeGrafter"/>
</dbReference>
<sequence>MLASPRSKARPRIESLRLIKISRAAAYHPNTMRDAIAQPDMDDASTLSQKSEQAQVLPARPEIEYFANALDDCLDNRGSISERRSRVLKLVESYYEYASRRYQLLGPRNGYHPPGAMLKGEVKMDMGSLHSEDVVPDPSREADAWKQEAQIWDLLRQLLPIRYPDAETLPSRPSSVRTQKPTLWNEFVNSTPLAMERKAVLRWLQVIAADGPDINDLVKDLQKNADRGDIIAHGWIHTRSTIKLRKSVLAWPHVLDPTSPNVSQSHVNASKSPLVTQLDPDSTTRQGRNLEPQDEYFERAIWLGCFELLRRGCSAREIEEWCRERTEGWRAVSMTAIHLGDHEANASPDQPPEALALWMRACLAVARQGPPGLYERAVYGILGGDVPSVEAVCKTWEDFVFAHYNSLFRSQFDTFVLTKCMPEAVVSISQQPTPFLDPPQYHGESGSPERRFLRLLESNNATMVAARDPMKVLLASTLAKDLERYFFDQGFALALHANQNIESKLIFPHGFVESEVDTDRYFRLDHHCGLRVVSHIYIVLSLLEQLYPQLRAVVSQDAMRRDIQQNNIVAYVSLLRLSGLYELIPLYCSTLSESRQYDALCRNLIHIVEPTSRALAINLIGKAGLDSLKFVKTQAALRLNTLVNDGSSRENQTLFRVVGDNTDHSLKYGRLVRADFFGDDPDAIPMAHEFLIRTVEWLLEVDHAWPDALSTGTKIYKYFLSMVFLSLPDTGVNSRLTDLGSFLENTFLNSARVFARRISFSGLIGNRTQNPSPGDPEHPDFTDISFWARQLNALPSFSGSPAQVAADARNFHDMEALVRALDTMETLASLAQLSREDLNTPRDFWTEVGVEVKALKDHMEPLLGGWLLPGIQARERWELLKYEDLLSLQFTSIGKPRDERAIKSNIKMDSSPPVLPPKPNTNFEGPNESLPITVVPHFTPALTPHRPSIRDDDSSQSRDPGAGWMPATLQDMPKQQLAAILTDDRLLRTATHAPETIHPSLSTSYESLRTALLENAELASRLTELELRVSAERDSAQAQLLSTHALERQWRQKQAELDGVLGPFSPASLYQRLSHGVQEQGMVCHALEESFIEGSGTESAASEREVIDWIRRYREAKILYYSRQERKDRWDEGRVGGWR</sequence>
<comment type="subcellular location">
    <subcellularLocation>
        <location evidence="1">Endosome</location>
    </subcellularLocation>
    <subcellularLocation>
        <location evidence="11">Nucleus</location>
        <location evidence="11">Nuclear pore complex</location>
    </subcellularLocation>
    <subcellularLocation>
        <location evidence="11">Nucleus membrane</location>
    </subcellularLocation>
</comment>
<keyword evidence="9 11" id="KW-0539">Nucleus</keyword>
<feature type="domain" description="VPS37 C-terminal" evidence="13">
    <location>
        <begin position="1047"/>
        <end position="1139"/>
    </location>
</feature>
<dbReference type="Gene3D" id="1.10.3450.20">
    <property type="match status" value="1"/>
</dbReference>
<keyword evidence="11" id="KW-0472">Membrane</keyword>
<keyword evidence="8 11" id="KW-0906">Nuclear pore complex</keyword>
<dbReference type="GO" id="GO:0031080">
    <property type="term" value="C:nuclear pore outer ring"/>
    <property type="evidence" value="ECO:0007669"/>
    <property type="project" value="TreeGrafter"/>
</dbReference>
<dbReference type="VEuPathDB" id="FungiDB:SAPIO_CDS5074"/>
<evidence type="ECO:0000256" key="6">
    <source>
        <dbReference type="ARBA" id="ARBA00022927"/>
    </source>
</evidence>
<evidence type="ECO:0000256" key="8">
    <source>
        <dbReference type="ARBA" id="ARBA00023132"/>
    </source>
</evidence>
<dbReference type="PROSITE" id="PS51314">
    <property type="entry name" value="VPS37_C"/>
    <property type="match status" value="1"/>
</dbReference>
<comment type="caution">
    <text evidence="14">The sequence shown here is derived from an EMBL/GenBank/DDBJ whole genome shotgun (WGS) entry which is preliminary data.</text>
</comment>
<dbReference type="GO" id="GO:0043162">
    <property type="term" value="P:ubiquitin-dependent protein catabolic process via the multivesicular body sorting pathway"/>
    <property type="evidence" value="ECO:0007669"/>
    <property type="project" value="UniProtKB-ARBA"/>
</dbReference>
<dbReference type="KEGG" id="sapo:SAPIO_CDS5074"/>
<evidence type="ECO:0000259" key="13">
    <source>
        <dbReference type="PROSITE" id="PS51314"/>
    </source>
</evidence>
<dbReference type="GO" id="GO:0000973">
    <property type="term" value="P:post-transcriptional tethering of RNA polymerase II gene DNA at nuclear periphery"/>
    <property type="evidence" value="ECO:0007669"/>
    <property type="project" value="TreeGrafter"/>
</dbReference>
<dbReference type="Proteomes" id="UP000028545">
    <property type="component" value="Unassembled WGS sequence"/>
</dbReference>
<dbReference type="AlphaFoldDB" id="A0A084G762"/>
<dbReference type="PANTHER" id="PTHR13003:SF2">
    <property type="entry name" value="NUCLEAR PORE COMPLEX PROTEIN NUP107"/>
    <property type="match status" value="1"/>
</dbReference>
<evidence type="ECO:0000256" key="9">
    <source>
        <dbReference type="ARBA" id="ARBA00023242"/>
    </source>
</evidence>
<evidence type="ECO:0000256" key="2">
    <source>
        <dbReference type="ARBA" id="ARBA00007617"/>
    </source>
</evidence>
<keyword evidence="6 10" id="KW-0653">Protein transport</keyword>
<evidence type="ECO:0000256" key="11">
    <source>
        <dbReference type="RuleBase" id="RU365072"/>
    </source>
</evidence>
<accession>A0A084G762</accession>
<keyword evidence="5" id="KW-0509">mRNA transport</keyword>
<proteinExistence type="inferred from homology"/>
<keyword evidence="7 11" id="KW-0811">Translocation</keyword>
<dbReference type="PANTHER" id="PTHR13003">
    <property type="entry name" value="NUP107-RELATED"/>
    <property type="match status" value="1"/>
</dbReference>
<evidence type="ECO:0000313" key="14">
    <source>
        <dbReference type="EMBL" id="KEZ43174.1"/>
    </source>
</evidence>
<dbReference type="EMBL" id="JOWA01000096">
    <property type="protein sequence ID" value="KEZ43174.1"/>
    <property type="molecule type" value="Genomic_DNA"/>
</dbReference>